<comment type="caution">
    <text evidence="1">The sequence shown here is derived from an EMBL/GenBank/DDBJ whole genome shotgun (WGS) entry which is preliminary data.</text>
</comment>
<reference evidence="1" key="1">
    <citation type="journal article" date="2014" name="Front. Microbiol.">
        <title>High frequency of phylogenetically diverse reductive dehalogenase-homologous genes in deep subseafloor sedimentary metagenomes.</title>
        <authorList>
            <person name="Kawai M."/>
            <person name="Futagami T."/>
            <person name="Toyoda A."/>
            <person name="Takaki Y."/>
            <person name="Nishi S."/>
            <person name="Hori S."/>
            <person name="Arai W."/>
            <person name="Tsubouchi T."/>
            <person name="Morono Y."/>
            <person name="Uchiyama I."/>
            <person name="Ito T."/>
            <person name="Fujiyama A."/>
            <person name="Inagaki F."/>
            <person name="Takami H."/>
        </authorList>
    </citation>
    <scope>NUCLEOTIDE SEQUENCE</scope>
    <source>
        <strain evidence="1">Expedition CK06-06</strain>
    </source>
</reference>
<dbReference type="AlphaFoldDB" id="X0VA00"/>
<accession>X0VA00</accession>
<organism evidence="1">
    <name type="scientific">marine sediment metagenome</name>
    <dbReference type="NCBI Taxonomy" id="412755"/>
    <lineage>
        <taxon>unclassified sequences</taxon>
        <taxon>metagenomes</taxon>
        <taxon>ecological metagenomes</taxon>
    </lineage>
</organism>
<name>X0VA00_9ZZZZ</name>
<dbReference type="EMBL" id="BARS01023245">
    <property type="protein sequence ID" value="GAG09333.1"/>
    <property type="molecule type" value="Genomic_DNA"/>
</dbReference>
<evidence type="ECO:0000313" key="1">
    <source>
        <dbReference type="EMBL" id="GAG09333.1"/>
    </source>
</evidence>
<proteinExistence type="predicted"/>
<sequence>PVTAGDAAGTTTVTAKLDGPRGNYIPVRCTSLAAGLAVAEPATGYLTGGATSDDPANALAVLAPVRYHYVVPPYEDATNLADYKAHCVDNAEPLQGRRQQWVGSSIDTLANTTTLATTLNASRGQIAWEENGDTLPSEMNAALAAYRALKDGTSVSWNYDGDVLKGVVAQNDTADYPTGAALASALNNGITPLQSQADGTVKIVRSITSRSQDAAGNPSYNVLDTSKVTVPDGLADEIQAEFAGERWRNRNIDVGDSDGAPVSENGVTK</sequence>
<feature type="non-terminal residue" evidence="1">
    <location>
        <position position="269"/>
    </location>
</feature>
<protein>
    <submittedName>
        <fullName evidence="1">Uncharacterized protein</fullName>
    </submittedName>
</protein>
<gene>
    <name evidence="1" type="ORF">S01H1_37038</name>
</gene>
<feature type="non-terminal residue" evidence="1">
    <location>
        <position position="1"/>
    </location>
</feature>